<evidence type="ECO:0000313" key="3">
    <source>
        <dbReference type="Proteomes" id="UP000241890"/>
    </source>
</evidence>
<keyword evidence="3" id="KW-1185">Reference proteome</keyword>
<evidence type="ECO:0000313" key="2">
    <source>
        <dbReference type="EMBL" id="GBG33962.1"/>
    </source>
</evidence>
<comment type="caution">
    <text evidence="2">The sequence shown here is derived from an EMBL/GenBank/DDBJ whole genome shotgun (WGS) entry which is preliminary data.</text>
</comment>
<dbReference type="InParanoid" id="A0A2R5GSX6"/>
<feature type="coiled-coil region" evidence="1">
    <location>
        <begin position="13"/>
        <end position="47"/>
    </location>
</feature>
<dbReference type="AlphaFoldDB" id="A0A2R5GSX6"/>
<dbReference type="Proteomes" id="UP000241890">
    <property type="component" value="Unassembled WGS sequence"/>
</dbReference>
<organism evidence="2 3">
    <name type="scientific">Hondaea fermentalgiana</name>
    <dbReference type="NCBI Taxonomy" id="2315210"/>
    <lineage>
        <taxon>Eukaryota</taxon>
        <taxon>Sar</taxon>
        <taxon>Stramenopiles</taxon>
        <taxon>Bigyra</taxon>
        <taxon>Labyrinthulomycetes</taxon>
        <taxon>Thraustochytrida</taxon>
        <taxon>Thraustochytriidae</taxon>
        <taxon>Hondaea</taxon>
    </lineage>
</organism>
<dbReference type="InterPro" id="IPR013959">
    <property type="entry name" value="DASH_Dad4"/>
</dbReference>
<dbReference type="GO" id="GO:0008608">
    <property type="term" value="P:attachment of spindle microtubules to kinetochore"/>
    <property type="evidence" value="ECO:0007669"/>
    <property type="project" value="InterPro"/>
</dbReference>
<protein>
    <submittedName>
        <fullName evidence="2">DASH complex subunit dad4</fullName>
    </submittedName>
</protein>
<reference evidence="2 3" key="1">
    <citation type="submission" date="2017-12" db="EMBL/GenBank/DDBJ databases">
        <title>Sequencing, de novo assembly and annotation of complete genome of a new Thraustochytrid species, strain FCC1311.</title>
        <authorList>
            <person name="Sedici K."/>
            <person name="Godart F."/>
            <person name="Aiese Cigliano R."/>
            <person name="Sanseverino W."/>
            <person name="Barakat M."/>
            <person name="Ortet P."/>
            <person name="Marechal E."/>
            <person name="Cagnac O."/>
            <person name="Amato A."/>
        </authorList>
    </citation>
    <scope>NUCLEOTIDE SEQUENCE [LARGE SCALE GENOMIC DNA]</scope>
</reference>
<evidence type="ECO:0000256" key="1">
    <source>
        <dbReference type="SAM" id="Coils"/>
    </source>
</evidence>
<dbReference type="GO" id="GO:0072686">
    <property type="term" value="C:mitotic spindle"/>
    <property type="evidence" value="ECO:0007669"/>
    <property type="project" value="InterPro"/>
</dbReference>
<dbReference type="GO" id="GO:0042729">
    <property type="term" value="C:DASH complex"/>
    <property type="evidence" value="ECO:0007669"/>
    <property type="project" value="InterPro"/>
</dbReference>
<dbReference type="EMBL" id="BEYU01000175">
    <property type="protein sequence ID" value="GBG33962.1"/>
    <property type="molecule type" value="Genomic_DNA"/>
</dbReference>
<accession>A0A2R5GSX6</accession>
<dbReference type="Pfam" id="PF08650">
    <property type="entry name" value="DASH_Dad4"/>
    <property type="match status" value="1"/>
</dbReference>
<gene>
    <name evidence="2" type="ORF">FCC1311_101852</name>
</gene>
<keyword evidence="1" id="KW-0175">Coiled coil</keyword>
<sequence>MEDPFVQQQEALLRRITNSAERLAEVVEEVNGELQHAEASYARIEKAHAVWKLYETKMQKPGAGGKPGVP</sequence>
<name>A0A2R5GSX6_9STRA</name>
<proteinExistence type="predicted"/>